<keyword evidence="2 3" id="KW-0040">ANK repeat</keyword>
<dbReference type="SUPFAM" id="SSF81383">
    <property type="entry name" value="F-box domain"/>
    <property type="match status" value="1"/>
</dbReference>
<dbReference type="SMART" id="SM00248">
    <property type="entry name" value="ANK"/>
    <property type="match status" value="11"/>
</dbReference>
<sequence>MHTQSRFRGMKRALDVSEAESTQVRAKARSDLDKLGEEGVVRHVLSYLDVKDHHVAKAVCRGWKGLIETLDMAVLDLSVRSPLHAKNLEAAFLSTINSYREVRLINFTGQRSLCDRDLLVLTSCFWSSLETIVVDDCLDITDFGLLAILNAQSQRLHTVSFRNCKLVTGRFAQTAITGHHPSLHTLDFHNTRVGLHLVQHLETRFPSLQTIVASHTPAHYELLCASPWADLQTEWARCVTHQLTKVHFSIVLKDFGALQHRMPLRTVFEKTLLRSANALVDLPLDSESYASALLYVCEHDIEDLVPILLSLGADVEVTNKDGATPLCLAATSGCLGAVDALVKQGACVNARTLSLATPLYFASEMDWTEIVATLLAHNARTDATTTSNTTPLCVAAKNGSRSTVRQLIRHRSRRPSFVRGLHAPKPTPEWVLALCLACERSHHEIVLDLLNLGLDPNVLMDNGVTPLYLACQMGHHKIVETLLARGADPNFTRVGGVSCLYIASQEGKLDVVSCLTKYAVNVSAVMDDKSAALHIAARMGHRDIALHLLMHGADPNGQTRSGLTPLLIACEEGHVALVAYLLSLPSVQLNLQTHNGTTPLFIACQRGFRDIVALLLVAGADVNVAKANGTSPIDAASMLGHRDIVTLLLRHGARVGGLALHFAERRKDTSLLALLLQQHQAQWYAPEVPTMVDYVQ</sequence>
<evidence type="ECO:0000256" key="1">
    <source>
        <dbReference type="ARBA" id="ARBA00022737"/>
    </source>
</evidence>
<dbReference type="Pfam" id="PF00646">
    <property type="entry name" value="F-box"/>
    <property type="match status" value="1"/>
</dbReference>
<dbReference type="GeneID" id="19944271"/>
<dbReference type="SUPFAM" id="SSF52047">
    <property type="entry name" value="RNI-like"/>
    <property type="match status" value="1"/>
</dbReference>
<dbReference type="InterPro" id="IPR001810">
    <property type="entry name" value="F-box_dom"/>
</dbReference>
<evidence type="ECO:0000259" key="4">
    <source>
        <dbReference type="Pfam" id="PF00646"/>
    </source>
</evidence>
<dbReference type="InterPro" id="IPR036047">
    <property type="entry name" value="F-box-like_dom_sf"/>
</dbReference>
<feature type="repeat" description="ANK" evidence="3">
    <location>
        <begin position="321"/>
        <end position="353"/>
    </location>
</feature>
<reference evidence="5 6" key="1">
    <citation type="submission" date="2012-04" db="EMBL/GenBank/DDBJ databases">
        <title>The Genome Sequence of Saprolegnia declina VS20.</title>
        <authorList>
            <consortium name="The Broad Institute Genome Sequencing Platform"/>
            <person name="Russ C."/>
            <person name="Nusbaum C."/>
            <person name="Tyler B."/>
            <person name="van West P."/>
            <person name="Dieguez-Uribeondo J."/>
            <person name="de Bruijn I."/>
            <person name="Tripathy S."/>
            <person name="Jiang R."/>
            <person name="Young S.K."/>
            <person name="Zeng Q."/>
            <person name="Gargeya S."/>
            <person name="Fitzgerald M."/>
            <person name="Haas B."/>
            <person name="Abouelleil A."/>
            <person name="Alvarado L."/>
            <person name="Arachchi H.M."/>
            <person name="Berlin A."/>
            <person name="Chapman S.B."/>
            <person name="Goldberg J."/>
            <person name="Griggs A."/>
            <person name="Gujja S."/>
            <person name="Hansen M."/>
            <person name="Howarth C."/>
            <person name="Imamovic A."/>
            <person name="Larimer J."/>
            <person name="McCowen C."/>
            <person name="Montmayeur A."/>
            <person name="Murphy C."/>
            <person name="Neiman D."/>
            <person name="Pearson M."/>
            <person name="Priest M."/>
            <person name="Roberts A."/>
            <person name="Saif S."/>
            <person name="Shea T."/>
            <person name="Sisk P."/>
            <person name="Sykes S."/>
            <person name="Wortman J."/>
            <person name="Nusbaum C."/>
            <person name="Birren B."/>
        </authorList>
    </citation>
    <scope>NUCLEOTIDE SEQUENCE [LARGE SCALE GENOMIC DNA]</scope>
    <source>
        <strain evidence="5 6">VS20</strain>
    </source>
</reference>
<gene>
    <name evidence="5" type="ORF">SDRG_03544</name>
</gene>
<dbReference type="eggNOG" id="KOG4177">
    <property type="taxonomic scope" value="Eukaryota"/>
</dbReference>
<feature type="repeat" description="ANK" evidence="3">
    <location>
        <begin position="528"/>
        <end position="560"/>
    </location>
</feature>
<dbReference type="Pfam" id="PF00023">
    <property type="entry name" value="Ank"/>
    <property type="match status" value="1"/>
</dbReference>
<dbReference type="InterPro" id="IPR036770">
    <property type="entry name" value="Ankyrin_rpt-contain_sf"/>
</dbReference>
<dbReference type="PROSITE" id="PS50297">
    <property type="entry name" value="ANK_REP_REGION"/>
    <property type="match status" value="5"/>
</dbReference>
<evidence type="ECO:0000256" key="3">
    <source>
        <dbReference type="PROSITE-ProRule" id="PRU00023"/>
    </source>
</evidence>
<dbReference type="Gene3D" id="1.25.40.20">
    <property type="entry name" value="Ankyrin repeat-containing domain"/>
    <property type="match status" value="3"/>
</dbReference>
<evidence type="ECO:0000256" key="2">
    <source>
        <dbReference type="ARBA" id="ARBA00023043"/>
    </source>
</evidence>
<dbReference type="SUPFAM" id="SSF48403">
    <property type="entry name" value="Ankyrin repeat"/>
    <property type="match status" value="1"/>
</dbReference>
<dbReference type="InParanoid" id="T0QML6"/>
<dbReference type="VEuPathDB" id="FungiDB:SDRG_03544"/>
<dbReference type="PANTHER" id="PTHR24166:SF63">
    <property type="entry name" value="ANKYRIN REPEAT DOMAIN 29"/>
    <property type="match status" value="1"/>
</dbReference>
<dbReference type="InterPro" id="IPR050889">
    <property type="entry name" value="Dendritic_Spine_Reg/Scaffold"/>
</dbReference>
<dbReference type="Pfam" id="PF12796">
    <property type="entry name" value="Ank_2"/>
    <property type="match status" value="4"/>
</dbReference>
<evidence type="ECO:0000313" key="5">
    <source>
        <dbReference type="EMBL" id="EQC39339.1"/>
    </source>
</evidence>
<dbReference type="Gene3D" id="3.80.10.10">
    <property type="entry name" value="Ribonuclease Inhibitor"/>
    <property type="match status" value="1"/>
</dbReference>
<dbReference type="InterPro" id="IPR002110">
    <property type="entry name" value="Ankyrin_rpt"/>
</dbReference>
<keyword evidence="6" id="KW-1185">Reference proteome</keyword>
<dbReference type="PRINTS" id="PR01415">
    <property type="entry name" value="ANKYRIN"/>
</dbReference>
<feature type="domain" description="F-box" evidence="4">
    <location>
        <begin position="40"/>
        <end position="70"/>
    </location>
</feature>
<evidence type="ECO:0000313" key="6">
    <source>
        <dbReference type="Proteomes" id="UP000030762"/>
    </source>
</evidence>
<keyword evidence="1" id="KW-0677">Repeat</keyword>
<organism evidence="5 6">
    <name type="scientific">Saprolegnia diclina (strain VS20)</name>
    <dbReference type="NCBI Taxonomy" id="1156394"/>
    <lineage>
        <taxon>Eukaryota</taxon>
        <taxon>Sar</taxon>
        <taxon>Stramenopiles</taxon>
        <taxon>Oomycota</taxon>
        <taxon>Saprolegniomycetes</taxon>
        <taxon>Saprolegniales</taxon>
        <taxon>Saprolegniaceae</taxon>
        <taxon>Saprolegnia</taxon>
    </lineage>
</organism>
<accession>T0QML6</accession>
<dbReference type="RefSeq" id="XP_008607400.1">
    <property type="nucleotide sequence ID" value="XM_008609178.1"/>
</dbReference>
<feature type="repeat" description="ANK" evidence="3">
    <location>
        <begin position="462"/>
        <end position="494"/>
    </location>
</feature>
<dbReference type="OMA" id="REHQIIR"/>
<dbReference type="Proteomes" id="UP000030762">
    <property type="component" value="Unassembled WGS sequence"/>
</dbReference>
<dbReference type="PROSITE" id="PS50088">
    <property type="entry name" value="ANK_REPEAT"/>
    <property type="match status" value="5"/>
</dbReference>
<protein>
    <recommendedName>
        <fullName evidence="4">F-box domain-containing protein</fullName>
    </recommendedName>
</protein>
<dbReference type="AlphaFoldDB" id="T0QML6"/>
<dbReference type="InterPro" id="IPR032675">
    <property type="entry name" value="LRR_dom_sf"/>
</dbReference>
<dbReference type="PANTHER" id="PTHR24166">
    <property type="entry name" value="ROLLING PEBBLES, ISOFORM B"/>
    <property type="match status" value="1"/>
</dbReference>
<name>T0QML6_SAPDV</name>
<dbReference type="STRING" id="1156394.T0QML6"/>
<dbReference type="EMBL" id="JH767139">
    <property type="protein sequence ID" value="EQC39339.1"/>
    <property type="molecule type" value="Genomic_DNA"/>
</dbReference>
<dbReference type="OrthoDB" id="20872at2759"/>
<proteinExistence type="predicted"/>
<feature type="repeat" description="ANK" evidence="3">
    <location>
        <begin position="595"/>
        <end position="627"/>
    </location>
</feature>
<feature type="repeat" description="ANK" evidence="3">
    <location>
        <begin position="628"/>
        <end position="655"/>
    </location>
</feature>